<sequence length="235" mass="24979">MPAGRTGRLAAVREDGPVPEIRPYRAADRDQVARICLLTAAGGGDATGVYSDDTLMPEVFALPYVEYAPELAFVVADGDRVLGYVIGVADTAAFVEWWEREWGPAFATRHPSPGAPTGHEPDFTEAQLIEAGTAPERMLIAELAEYPAHLHIDLLPELQGRGFGRRLIDTLRDALAARGVPAVHLGMDAANTGARAFYDRLGFHELPSSRTGSPLLGIATTDASDATATGSAVSE</sequence>
<evidence type="ECO:0000313" key="2">
    <source>
        <dbReference type="EMBL" id="RXZ51202.1"/>
    </source>
</evidence>
<dbReference type="OrthoDB" id="8593648at2"/>
<dbReference type="CDD" id="cd04301">
    <property type="entry name" value="NAT_SF"/>
    <property type="match status" value="1"/>
</dbReference>
<evidence type="ECO:0000259" key="1">
    <source>
        <dbReference type="PROSITE" id="PS51186"/>
    </source>
</evidence>
<dbReference type="InterPro" id="IPR016181">
    <property type="entry name" value="Acyl_CoA_acyltransferase"/>
</dbReference>
<dbReference type="Pfam" id="PF00583">
    <property type="entry name" value="Acetyltransf_1"/>
    <property type="match status" value="1"/>
</dbReference>
<dbReference type="GO" id="GO:0016747">
    <property type="term" value="F:acyltransferase activity, transferring groups other than amino-acyl groups"/>
    <property type="evidence" value="ECO:0007669"/>
    <property type="project" value="InterPro"/>
</dbReference>
<keyword evidence="3" id="KW-1185">Reference proteome</keyword>
<dbReference type="PANTHER" id="PTHR13170">
    <property type="entry name" value="O-GLCNACASE"/>
    <property type="match status" value="1"/>
</dbReference>
<dbReference type="AlphaFoldDB" id="A0A4Q2JSN9"/>
<dbReference type="EMBL" id="SDPO01000001">
    <property type="protein sequence ID" value="RXZ51202.1"/>
    <property type="molecule type" value="Genomic_DNA"/>
</dbReference>
<keyword evidence="2" id="KW-0808">Transferase</keyword>
<dbReference type="PROSITE" id="PS51186">
    <property type="entry name" value="GNAT"/>
    <property type="match status" value="1"/>
</dbReference>
<dbReference type="InterPro" id="IPR000182">
    <property type="entry name" value="GNAT_dom"/>
</dbReference>
<gene>
    <name evidence="2" type="ORF">ESP57_05375</name>
</gene>
<proteinExistence type="predicted"/>
<reference evidence="2 3" key="1">
    <citation type="submission" date="2019-01" db="EMBL/GenBank/DDBJ databases">
        <authorList>
            <person name="Li J."/>
        </authorList>
    </citation>
    <scope>NUCLEOTIDE SEQUENCE [LARGE SCALE GENOMIC DNA]</scope>
    <source>
        <strain evidence="2 3">CCUG 35506</strain>
    </source>
</reference>
<accession>A0A4Q2JSN9</accession>
<feature type="domain" description="N-acetyltransferase" evidence="1">
    <location>
        <begin position="19"/>
        <end position="227"/>
    </location>
</feature>
<dbReference type="Gene3D" id="3.40.630.30">
    <property type="match status" value="1"/>
</dbReference>
<comment type="caution">
    <text evidence="2">The sequence shown here is derived from an EMBL/GenBank/DDBJ whole genome shotgun (WGS) entry which is preliminary data.</text>
</comment>
<name>A0A4Q2JSN9_9MICO</name>
<dbReference type="SUPFAM" id="SSF55729">
    <property type="entry name" value="Acyl-CoA N-acyltransferases (Nat)"/>
    <property type="match status" value="1"/>
</dbReference>
<dbReference type="InterPro" id="IPR051822">
    <property type="entry name" value="Glycosyl_Hydrolase_84"/>
</dbReference>
<evidence type="ECO:0000313" key="3">
    <source>
        <dbReference type="Proteomes" id="UP000292935"/>
    </source>
</evidence>
<dbReference type="PANTHER" id="PTHR13170:SF16">
    <property type="entry name" value="PROTEIN O-GLCNACASE"/>
    <property type="match status" value="1"/>
</dbReference>
<protein>
    <submittedName>
        <fullName evidence="2">GNAT family N-acetyltransferase</fullName>
    </submittedName>
</protein>
<dbReference type="Proteomes" id="UP000292935">
    <property type="component" value="Unassembled WGS sequence"/>
</dbReference>
<organism evidence="2 3">
    <name type="scientific">Agromyces fucosus</name>
    <dbReference type="NCBI Taxonomy" id="41985"/>
    <lineage>
        <taxon>Bacteria</taxon>
        <taxon>Bacillati</taxon>
        <taxon>Actinomycetota</taxon>
        <taxon>Actinomycetes</taxon>
        <taxon>Micrococcales</taxon>
        <taxon>Microbacteriaceae</taxon>
        <taxon>Agromyces</taxon>
    </lineage>
</organism>